<dbReference type="AlphaFoldDB" id="A0A559KB75"/>
<organism evidence="2 3">
    <name type="scientific">Paenibacillus cremeus</name>
    <dbReference type="NCBI Taxonomy" id="2163881"/>
    <lineage>
        <taxon>Bacteria</taxon>
        <taxon>Bacillati</taxon>
        <taxon>Bacillota</taxon>
        <taxon>Bacilli</taxon>
        <taxon>Bacillales</taxon>
        <taxon>Paenibacillaceae</taxon>
        <taxon>Paenibacillus</taxon>
    </lineage>
</organism>
<reference evidence="2 3" key="1">
    <citation type="submission" date="2019-07" db="EMBL/GenBank/DDBJ databases">
        <authorList>
            <person name="Kim J."/>
        </authorList>
    </citation>
    <scope>NUCLEOTIDE SEQUENCE [LARGE SCALE GENOMIC DNA]</scope>
    <source>
        <strain evidence="2 3">JC52</strain>
    </source>
</reference>
<evidence type="ECO:0000259" key="1">
    <source>
        <dbReference type="PROSITE" id="PS51819"/>
    </source>
</evidence>
<dbReference type="PROSITE" id="PS51819">
    <property type="entry name" value="VOC"/>
    <property type="match status" value="1"/>
</dbReference>
<dbReference type="Pfam" id="PF00903">
    <property type="entry name" value="Glyoxalase"/>
    <property type="match status" value="1"/>
</dbReference>
<dbReference type="PANTHER" id="PTHR39175:SF1">
    <property type="entry name" value="FAMILY PROTEIN, PUTATIVE (AFU_ORTHOLOGUE AFUA_3G15060)-RELATED"/>
    <property type="match status" value="1"/>
</dbReference>
<dbReference type="PANTHER" id="PTHR39175">
    <property type="entry name" value="FAMILY PROTEIN, PUTATIVE (AFU_ORTHOLOGUE AFUA_3G15060)-RELATED"/>
    <property type="match status" value="1"/>
</dbReference>
<proteinExistence type="predicted"/>
<keyword evidence="3" id="KW-1185">Reference proteome</keyword>
<dbReference type="RefSeq" id="WP_144847792.1">
    <property type="nucleotide sequence ID" value="NZ_VNJI01000015.1"/>
</dbReference>
<dbReference type="EMBL" id="VNJI01000015">
    <property type="protein sequence ID" value="TVY09376.1"/>
    <property type="molecule type" value="Genomic_DNA"/>
</dbReference>
<dbReference type="Gene3D" id="3.10.180.10">
    <property type="entry name" value="2,3-Dihydroxybiphenyl 1,2-Dioxygenase, domain 1"/>
    <property type="match status" value="1"/>
</dbReference>
<sequence>MTTHGYLGIDHVQLAAPQGCEDEARSFFGGLLGMKELPKPEALQKRGGVWFKCGSHELHIGVQDDYIPAVKAHPAFLVREIEALRGRLLDHGVEIKTDEPLAGMTRFHIQDPFGNRLEFVERH</sequence>
<name>A0A559KB75_9BACL</name>
<dbReference type="OrthoDB" id="9813630at2"/>
<comment type="caution">
    <text evidence="2">The sequence shown here is derived from an EMBL/GenBank/DDBJ whole genome shotgun (WGS) entry which is preliminary data.</text>
</comment>
<feature type="domain" description="VOC" evidence="1">
    <location>
        <begin position="8"/>
        <end position="122"/>
    </location>
</feature>
<dbReference type="InterPro" id="IPR004360">
    <property type="entry name" value="Glyas_Fos-R_dOase_dom"/>
</dbReference>
<dbReference type="InterPro" id="IPR029068">
    <property type="entry name" value="Glyas_Bleomycin-R_OHBP_Dase"/>
</dbReference>
<dbReference type="InterPro" id="IPR037523">
    <property type="entry name" value="VOC_core"/>
</dbReference>
<evidence type="ECO:0000313" key="3">
    <source>
        <dbReference type="Proteomes" id="UP000317036"/>
    </source>
</evidence>
<evidence type="ECO:0000313" key="2">
    <source>
        <dbReference type="EMBL" id="TVY09376.1"/>
    </source>
</evidence>
<dbReference type="SUPFAM" id="SSF54593">
    <property type="entry name" value="Glyoxalase/Bleomycin resistance protein/Dihydroxybiphenyl dioxygenase"/>
    <property type="match status" value="1"/>
</dbReference>
<dbReference type="Proteomes" id="UP000317036">
    <property type="component" value="Unassembled WGS sequence"/>
</dbReference>
<gene>
    <name evidence="2" type="ORF">FPZ49_14455</name>
</gene>
<accession>A0A559KB75</accession>
<protein>
    <submittedName>
        <fullName evidence="2">Glyoxalase</fullName>
    </submittedName>
</protein>